<keyword evidence="6" id="KW-0456">Lyase</keyword>
<dbReference type="PANTHER" id="PTHR43466:SF1">
    <property type="entry name" value="2-OXO-4-HYDROXY-4-CARBOXY-5-UREIDOIMIDAZOLINE DECARBOXYLASE-RELATED"/>
    <property type="match status" value="1"/>
</dbReference>
<dbReference type="GO" id="GO:0051997">
    <property type="term" value="F:2-oxo-4-hydroxy-4-carboxy-5-ureidoimidazoline decarboxylase activity"/>
    <property type="evidence" value="ECO:0007669"/>
    <property type="project" value="UniProtKB-EC"/>
</dbReference>
<keyword evidence="4" id="KW-0659">Purine metabolism</keyword>
<feature type="domain" description="Oxo-4-hydroxy-4-carboxy-5-ureidoimidazoline decarboxylase" evidence="7">
    <location>
        <begin position="14"/>
        <end position="172"/>
    </location>
</feature>
<dbReference type="Gene3D" id="1.10.3330.10">
    <property type="entry name" value="Oxo-4-hydroxy-4-carboxy-5-ureidoimidazoline decarboxylase"/>
    <property type="match status" value="1"/>
</dbReference>
<evidence type="ECO:0000256" key="6">
    <source>
        <dbReference type="ARBA" id="ARBA00023239"/>
    </source>
</evidence>
<sequence>VTDDRLQNHRKPSEMDREEFIAVFGHIYEKSPWIVEQAWDQGLASTEDSPEGLRRTLVTIVEEAGPELQLRLLRAHPDLAGKLGVGDVLTTESRFEQAGAGLDRCTKAEYAQFQSLNQSYTKQFGFPFILAVRGRNRQQVLENFRERIDSGRDDEFAEALRQVHRIAWLRLQEIEYYN</sequence>
<dbReference type="PANTHER" id="PTHR43466">
    <property type="entry name" value="2-OXO-4-HYDROXY-4-CARBOXY-5-UREIDOIMIDAZOLINE DECARBOXYLASE-RELATED"/>
    <property type="match status" value="1"/>
</dbReference>
<reference evidence="8" key="1">
    <citation type="submission" date="2018-05" db="EMBL/GenBank/DDBJ databases">
        <authorList>
            <person name="Lanie J.A."/>
            <person name="Ng W.-L."/>
            <person name="Kazmierczak K.M."/>
            <person name="Andrzejewski T.M."/>
            <person name="Davidsen T.M."/>
            <person name="Wayne K.J."/>
            <person name="Tettelin H."/>
            <person name="Glass J.I."/>
            <person name="Rusch D."/>
            <person name="Podicherti R."/>
            <person name="Tsui H.-C.T."/>
            <person name="Winkler M.E."/>
        </authorList>
    </citation>
    <scope>NUCLEOTIDE SEQUENCE</scope>
</reference>
<dbReference type="GO" id="GO:0000255">
    <property type="term" value="P:allantoin metabolic process"/>
    <property type="evidence" value="ECO:0007669"/>
    <property type="project" value="InterPro"/>
</dbReference>
<dbReference type="GO" id="GO:0006144">
    <property type="term" value="P:purine nucleobase metabolic process"/>
    <property type="evidence" value="ECO:0007669"/>
    <property type="project" value="UniProtKB-KW"/>
</dbReference>
<comment type="catalytic activity">
    <reaction evidence="1">
        <text>5-hydroxy-2-oxo-4-ureido-2,5-dihydro-1H-imidazole-5-carboxylate + H(+) = (S)-allantoin + CO2</text>
        <dbReference type="Rhea" id="RHEA:26301"/>
        <dbReference type="ChEBI" id="CHEBI:15378"/>
        <dbReference type="ChEBI" id="CHEBI:15678"/>
        <dbReference type="ChEBI" id="CHEBI:16526"/>
        <dbReference type="ChEBI" id="CHEBI:58639"/>
        <dbReference type="EC" id="4.1.1.97"/>
    </reaction>
</comment>
<evidence type="ECO:0000256" key="3">
    <source>
        <dbReference type="ARBA" id="ARBA00012257"/>
    </source>
</evidence>
<dbReference type="NCBIfam" id="TIGR03164">
    <property type="entry name" value="UHCUDC"/>
    <property type="match status" value="1"/>
</dbReference>
<dbReference type="GO" id="GO:0019628">
    <property type="term" value="P:urate catabolic process"/>
    <property type="evidence" value="ECO:0007669"/>
    <property type="project" value="UniProtKB-UniPathway"/>
</dbReference>
<evidence type="ECO:0000256" key="1">
    <source>
        <dbReference type="ARBA" id="ARBA00001163"/>
    </source>
</evidence>
<evidence type="ECO:0000256" key="2">
    <source>
        <dbReference type="ARBA" id="ARBA00004754"/>
    </source>
</evidence>
<evidence type="ECO:0000256" key="4">
    <source>
        <dbReference type="ARBA" id="ARBA00022631"/>
    </source>
</evidence>
<dbReference type="SUPFAM" id="SSF158694">
    <property type="entry name" value="UraD-Like"/>
    <property type="match status" value="1"/>
</dbReference>
<comment type="pathway">
    <text evidence="2">Purine metabolism; urate degradation; (S)-allantoin from urate: step 3/3.</text>
</comment>
<dbReference type="AlphaFoldDB" id="A0A381Q611"/>
<dbReference type="InterPro" id="IPR017580">
    <property type="entry name" value="OHCU_decarboxylase-1"/>
</dbReference>
<evidence type="ECO:0000256" key="5">
    <source>
        <dbReference type="ARBA" id="ARBA00022793"/>
    </source>
</evidence>
<evidence type="ECO:0000313" key="8">
    <source>
        <dbReference type="EMBL" id="SUZ74348.1"/>
    </source>
</evidence>
<name>A0A381Q611_9ZZZZ</name>
<feature type="non-terminal residue" evidence="8">
    <location>
        <position position="1"/>
    </location>
</feature>
<gene>
    <name evidence="8" type="ORF">METZ01_LOCUS27202</name>
</gene>
<dbReference type="EMBL" id="UINC01001207">
    <property type="protein sequence ID" value="SUZ74348.1"/>
    <property type="molecule type" value="Genomic_DNA"/>
</dbReference>
<organism evidence="8">
    <name type="scientific">marine metagenome</name>
    <dbReference type="NCBI Taxonomy" id="408172"/>
    <lineage>
        <taxon>unclassified sequences</taxon>
        <taxon>metagenomes</taxon>
        <taxon>ecological metagenomes</taxon>
    </lineage>
</organism>
<dbReference type="Pfam" id="PF09349">
    <property type="entry name" value="OHCU_decarbox"/>
    <property type="match status" value="1"/>
</dbReference>
<dbReference type="UniPathway" id="UPA00394">
    <property type="reaction ID" value="UER00652"/>
</dbReference>
<evidence type="ECO:0000259" key="7">
    <source>
        <dbReference type="Pfam" id="PF09349"/>
    </source>
</evidence>
<dbReference type="InterPro" id="IPR018020">
    <property type="entry name" value="OHCU_decarboxylase"/>
</dbReference>
<dbReference type="GO" id="GO:0005777">
    <property type="term" value="C:peroxisome"/>
    <property type="evidence" value="ECO:0007669"/>
    <property type="project" value="TreeGrafter"/>
</dbReference>
<protein>
    <recommendedName>
        <fullName evidence="3">2-oxo-4-hydroxy-4-carboxy-5-ureidoimidazoline decarboxylase</fullName>
        <ecNumber evidence="3">4.1.1.97</ecNumber>
    </recommendedName>
</protein>
<accession>A0A381Q611</accession>
<proteinExistence type="predicted"/>
<keyword evidence="5" id="KW-0210">Decarboxylase</keyword>
<dbReference type="InterPro" id="IPR036778">
    <property type="entry name" value="OHCU_decarboxylase_sf"/>
</dbReference>
<dbReference type="EC" id="4.1.1.97" evidence="3"/>